<dbReference type="RefSeq" id="XP_012943667.1">
    <property type="nucleotide sequence ID" value="XM_013088213.1"/>
</dbReference>
<keyword evidence="1" id="KW-1185">Reference proteome</keyword>
<name>A0ABM1A9Z2_APLCA</name>
<dbReference type="GeneID" id="106013181"/>
<proteinExistence type="predicted"/>
<dbReference type="Proteomes" id="UP000694888">
    <property type="component" value="Unplaced"/>
</dbReference>
<organism evidence="1 2">
    <name type="scientific">Aplysia californica</name>
    <name type="common">California sea hare</name>
    <dbReference type="NCBI Taxonomy" id="6500"/>
    <lineage>
        <taxon>Eukaryota</taxon>
        <taxon>Metazoa</taxon>
        <taxon>Spiralia</taxon>
        <taxon>Lophotrochozoa</taxon>
        <taxon>Mollusca</taxon>
        <taxon>Gastropoda</taxon>
        <taxon>Heterobranchia</taxon>
        <taxon>Euthyneura</taxon>
        <taxon>Tectipleura</taxon>
        <taxon>Aplysiida</taxon>
        <taxon>Aplysioidea</taxon>
        <taxon>Aplysiidae</taxon>
        <taxon>Aplysia</taxon>
    </lineage>
</organism>
<gene>
    <name evidence="2" type="primary">LOC106013181</name>
</gene>
<evidence type="ECO:0000313" key="1">
    <source>
        <dbReference type="Proteomes" id="UP000694888"/>
    </source>
</evidence>
<accession>A0ABM1A9Z2</accession>
<protein>
    <submittedName>
        <fullName evidence="2">Uncharacterized protein LOC106013181</fullName>
    </submittedName>
</protein>
<evidence type="ECO:0000313" key="2">
    <source>
        <dbReference type="RefSeq" id="XP_012943667.1"/>
    </source>
</evidence>
<sequence>MSAGFREGVHRRKHELLNPEETLSTDLQVGIAAHLKSLEDAFKNYFPDLDSGKEAFVGNPFAPGLDITVIADVIQDELLELRHESSARDTFLEKSLAQFSLQESYPQVSKTALRVIGPYASTYL</sequence>
<reference evidence="2" key="1">
    <citation type="submission" date="2025-08" db="UniProtKB">
        <authorList>
            <consortium name="RefSeq"/>
        </authorList>
    </citation>
    <scope>IDENTIFICATION</scope>
</reference>